<evidence type="ECO:0000313" key="4">
    <source>
        <dbReference type="Proteomes" id="UP000663891"/>
    </source>
</evidence>
<accession>A0A814MXA0</accession>
<evidence type="ECO:0000259" key="2">
    <source>
        <dbReference type="PROSITE" id="PS50927"/>
    </source>
</evidence>
<protein>
    <recommendedName>
        <fullName evidence="2">Bulb-type lectin domain-containing protein</fullName>
    </recommendedName>
</protein>
<feature type="chain" id="PRO_5032927336" description="Bulb-type lectin domain-containing protein" evidence="1">
    <location>
        <begin position="25"/>
        <end position="358"/>
    </location>
</feature>
<dbReference type="Gene3D" id="2.90.10.10">
    <property type="entry name" value="Bulb-type lectin domain"/>
    <property type="match status" value="2"/>
</dbReference>
<sequence>MLAKSTFSCVFIVVLSLFVRPSQQDLKKRPVFEGLSDKLNFGHLRTPSYTSTPGGDAKLCHCNGAAPQSVRTITYIEMSNRHSLVLCICPNAVMNATYMIEMMGRVPYAIRRYNKAMVSATSGTCGGAGSSKDVSFYCDPNMQVSVFIHESAHSTDRDTSGTNQWHNAVQQDSCVPDPYANSNIPDDFAQVVVLWTHLVGQGLHPTLGGEQFSCMRNQLQQIKTKLPPFIIQPQRSHLSVGQELRQGEALTSPNGNYYLVMQEDGNLVLYVSEKFVHPNALWKTRTLINGPHRFHVQPDGNLVTYDSRNRSTWASNTCCQNAERSYLAMQDDGNVVFYNKNHQPIWHTNTCCHRHSRE</sequence>
<name>A0A814MXA0_9BILA</name>
<organism evidence="3 4">
    <name type="scientific">Adineta steineri</name>
    <dbReference type="NCBI Taxonomy" id="433720"/>
    <lineage>
        <taxon>Eukaryota</taxon>
        <taxon>Metazoa</taxon>
        <taxon>Spiralia</taxon>
        <taxon>Gnathifera</taxon>
        <taxon>Rotifera</taxon>
        <taxon>Eurotatoria</taxon>
        <taxon>Bdelloidea</taxon>
        <taxon>Adinetida</taxon>
        <taxon>Adinetidae</taxon>
        <taxon>Adineta</taxon>
    </lineage>
</organism>
<feature type="domain" description="Bulb-type lectin" evidence="2">
    <location>
        <begin position="235"/>
        <end position="350"/>
    </location>
</feature>
<evidence type="ECO:0000256" key="1">
    <source>
        <dbReference type="SAM" id="SignalP"/>
    </source>
</evidence>
<keyword evidence="1" id="KW-0732">Signal</keyword>
<dbReference type="EMBL" id="CAJNON010000190">
    <property type="protein sequence ID" value="CAF1085369.1"/>
    <property type="molecule type" value="Genomic_DNA"/>
</dbReference>
<dbReference type="InterPro" id="IPR036426">
    <property type="entry name" value="Bulb-type_lectin_dom_sf"/>
</dbReference>
<dbReference type="Proteomes" id="UP000663891">
    <property type="component" value="Unassembled WGS sequence"/>
</dbReference>
<comment type="caution">
    <text evidence="3">The sequence shown here is derived from an EMBL/GenBank/DDBJ whole genome shotgun (WGS) entry which is preliminary data.</text>
</comment>
<dbReference type="AlphaFoldDB" id="A0A814MXA0"/>
<evidence type="ECO:0000313" key="3">
    <source>
        <dbReference type="EMBL" id="CAF1085369.1"/>
    </source>
</evidence>
<reference evidence="3" key="1">
    <citation type="submission" date="2021-02" db="EMBL/GenBank/DDBJ databases">
        <authorList>
            <person name="Nowell W R."/>
        </authorList>
    </citation>
    <scope>NUCLEOTIDE SEQUENCE</scope>
</reference>
<dbReference type="PROSITE" id="PS50927">
    <property type="entry name" value="BULB_LECTIN"/>
    <property type="match status" value="1"/>
</dbReference>
<proteinExistence type="predicted"/>
<dbReference type="CDD" id="cd00028">
    <property type="entry name" value="B_lectin"/>
    <property type="match status" value="1"/>
</dbReference>
<dbReference type="SUPFAM" id="SSF51110">
    <property type="entry name" value="alpha-D-mannose-specific plant lectins"/>
    <property type="match status" value="1"/>
</dbReference>
<dbReference type="SMART" id="SM00108">
    <property type="entry name" value="B_lectin"/>
    <property type="match status" value="1"/>
</dbReference>
<gene>
    <name evidence="3" type="ORF">VCS650_LOCUS19253</name>
</gene>
<feature type="signal peptide" evidence="1">
    <location>
        <begin position="1"/>
        <end position="24"/>
    </location>
</feature>
<dbReference type="OrthoDB" id="1884773at2759"/>
<dbReference type="InterPro" id="IPR001480">
    <property type="entry name" value="Bulb-type_lectin_dom"/>
</dbReference>